<evidence type="ECO:0000313" key="3">
    <source>
        <dbReference type="Proteomes" id="UP000608890"/>
    </source>
</evidence>
<accession>A0A917TFK8</accession>
<dbReference type="Proteomes" id="UP000608890">
    <property type="component" value="Unassembled WGS sequence"/>
</dbReference>
<reference evidence="2" key="1">
    <citation type="journal article" date="2014" name="Int. J. Syst. Evol. Microbiol.">
        <title>Complete genome sequence of Corynebacterium casei LMG S-19264T (=DSM 44701T), isolated from a smear-ripened cheese.</title>
        <authorList>
            <consortium name="US DOE Joint Genome Institute (JGI-PGF)"/>
            <person name="Walter F."/>
            <person name="Albersmeier A."/>
            <person name="Kalinowski J."/>
            <person name="Ruckert C."/>
        </authorList>
    </citation>
    <scope>NUCLEOTIDE SEQUENCE</scope>
    <source>
        <strain evidence="2">CGMCC 4.7312</strain>
    </source>
</reference>
<sequence length="110" mass="11887">MMPNDLCKRPSQVATTNQAYRVRSGPQITESACIATASGDDRRREPPNRPTSTRRYRPIHEAAPSAHTAPDVPHFTSITPGAKITAECLLKIGAAHDLPSIIEQKCGAIV</sequence>
<gene>
    <name evidence="2" type="ORF">GCM10011608_01800</name>
</gene>
<proteinExistence type="predicted"/>
<name>A0A917TFK8_9ACTN</name>
<comment type="caution">
    <text evidence="2">The sequence shown here is derived from an EMBL/GenBank/DDBJ whole genome shotgun (WGS) entry which is preliminary data.</text>
</comment>
<evidence type="ECO:0000256" key="1">
    <source>
        <dbReference type="SAM" id="MobiDB-lite"/>
    </source>
</evidence>
<keyword evidence="3" id="KW-1185">Reference proteome</keyword>
<dbReference type="EMBL" id="BMNB01000001">
    <property type="protein sequence ID" value="GGM20840.1"/>
    <property type="molecule type" value="Genomic_DNA"/>
</dbReference>
<organism evidence="2 3">
    <name type="scientific">Micromonospora sonchi</name>
    <dbReference type="NCBI Taxonomy" id="1763543"/>
    <lineage>
        <taxon>Bacteria</taxon>
        <taxon>Bacillati</taxon>
        <taxon>Actinomycetota</taxon>
        <taxon>Actinomycetes</taxon>
        <taxon>Micromonosporales</taxon>
        <taxon>Micromonosporaceae</taxon>
        <taxon>Micromonospora</taxon>
    </lineage>
</organism>
<dbReference type="AlphaFoldDB" id="A0A917TFK8"/>
<feature type="region of interest" description="Disordered" evidence="1">
    <location>
        <begin position="1"/>
        <end position="56"/>
    </location>
</feature>
<protein>
    <submittedName>
        <fullName evidence="2">Uncharacterized protein</fullName>
    </submittedName>
</protein>
<reference evidence="2" key="2">
    <citation type="submission" date="2020-09" db="EMBL/GenBank/DDBJ databases">
        <authorList>
            <person name="Sun Q."/>
            <person name="Zhou Y."/>
        </authorList>
    </citation>
    <scope>NUCLEOTIDE SEQUENCE</scope>
    <source>
        <strain evidence="2">CGMCC 4.7312</strain>
    </source>
</reference>
<evidence type="ECO:0000313" key="2">
    <source>
        <dbReference type="EMBL" id="GGM20840.1"/>
    </source>
</evidence>